<accession>A0A1M4VUI2</accession>
<evidence type="ECO:0000313" key="2">
    <source>
        <dbReference type="Proteomes" id="UP000184368"/>
    </source>
</evidence>
<reference evidence="1 2" key="1">
    <citation type="submission" date="2016-11" db="EMBL/GenBank/DDBJ databases">
        <authorList>
            <person name="Jaros S."/>
            <person name="Januszkiewicz K."/>
            <person name="Wedrychowicz H."/>
        </authorList>
    </citation>
    <scope>NUCLEOTIDE SEQUENCE [LARGE SCALE GENOMIC DNA]</scope>
    <source>
        <strain evidence="1 2">DSM 26897</strain>
    </source>
</reference>
<dbReference type="RefSeq" id="WP_073040174.1">
    <property type="nucleotide sequence ID" value="NZ_FQUO01000002.1"/>
</dbReference>
<dbReference type="Proteomes" id="UP000184368">
    <property type="component" value="Unassembled WGS sequence"/>
</dbReference>
<dbReference type="EMBL" id="FQUO01000002">
    <property type="protein sequence ID" value="SHE72694.1"/>
    <property type="molecule type" value="Genomic_DNA"/>
</dbReference>
<sequence>MQASSSYGRKQLLIIGKALAFYQPDLAAQMLADNYLPPVETDLSKLPLLLEQFKQAERTAQLSTDQRRVFIGIALRLYKPHLYTVHRKLISAKDQSGFSIALAKLLAMKESNVSVAIRQVIFWEQTNFEGMGERVQRIMAKMKGGEVGST</sequence>
<proteinExistence type="predicted"/>
<name>A0A1M4VUI2_9BACT</name>
<evidence type="ECO:0000313" key="1">
    <source>
        <dbReference type="EMBL" id="SHE72694.1"/>
    </source>
</evidence>
<dbReference type="AlphaFoldDB" id="A0A1M4VUI2"/>
<protein>
    <submittedName>
        <fullName evidence="1">Uncharacterized protein</fullName>
    </submittedName>
</protein>
<gene>
    <name evidence="1" type="ORF">SAMN05444008_102390</name>
</gene>
<keyword evidence="2" id="KW-1185">Reference proteome</keyword>
<organism evidence="1 2">
    <name type="scientific">Cnuella takakiae</name>
    <dbReference type="NCBI Taxonomy" id="1302690"/>
    <lineage>
        <taxon>Bacteria</taxon>
        <taxon>Pseudomonadati</taxon>
        <taxon>Bacteroidota</taxon>
        <taxon>Chitinophagia</taxon>
        <taxon>Chitinophagales</taxon>
        <taxon>Chitinophagaceae</taxon>
        <taxon>Cnuella</taxon>
    </lineage>
</organism>
<dbReference type="STRING" id="1302690.BUE76_11785"/>